<dbReference type="SUPFAM" id="SSF53098">
    <property type="entry name" value="Ribonuclease H-like"/>
    <property type="match status" value="1"/>
</dbReference>
<dbReference type="InterPro" id="IPR012337">
    <property type="entry name" value="RNaseH-like_sf"/>
</dbReference>
<keyword evidence="3" id="KW-0863">Zinc-finger</keyword>
<organism evidence="8 9">
    <name type="scientific">Penicillium atrosanguineum</name>
    <dbReference type="NCBI Taxonomy" id="1132637"/>
    <lineage>
        <taxon>Eukaryota</taxon>
        <taxon>Fungi</taxon>
        <taxon>Dikarya</taxon>
        <taxon>Ascomycota</taxon>
        <taxon>Pezizomycotina</taxon>
        <taxon>Eurotiomycetes</taxon>
        <taxon>Eurotiomycetidae</taxon>
        <taxon>Eurotiales</taxon>
        <taxon>Aspergillaceae</taxon>
        <taxon>Penicillium</taxon>
    </lineage>
</organism>
<evidence type="ECO:0000256" key="6">
    <source>
        <dbReference type="SAM" id="MobiDB-lite"/>
    </source>
</evidence>
<dbReference type="Pfam" id="PF05699">
    <property type="entry name" value="Dimer_Tnp_hAT"/>
    <property type="match status" value="1"/>
</dbReference>
<dbReference type="PANTHER" id="PTHR46481">
    <property type="entry name" value="ZINC FINGER BED DOMAIN-CONTAINING PROTEIN 4"/>
    <property type="match status" value="1"/>
</dbReference>
<keyword evidence="2" id="KW-0479">Metal-binding</keyword>
<feature type="region of interest" description="Disordered" evidence="6">
    <location>
        <begin position="479"/>
        <end position="518"/>
    </location>
</feature>
<dbReference type="AlphaFoldDB" id="A0A9W9PYC8"/>
<dbReference type="GO" id="GO:0008270">
    <property type="term" value="F:zinc ion binding"/>
    <property type="evidence" value="ECO:0007669"/>
    <property type="project" value="UniProtKB-KW"/>
</dbReference>
<keyword evidence="4" id="KW-0862">Zinc</keyword>
<name>A0A9W9PYC8_9EURO</name>
<evidence type="ECO:0000313" key="9">
    <source>
        <dbReference type="Proteomes" id="UP001147746"/>
    </source>
</evidence>
<comment type="caution">
    <text evidence="8">The sequence shown here is derived from an EMBL/GenBank/DDBJ whole genome shotgun (WGS) entry which is preliminary data.</text>
</comment>
<dbReference type="Proteomes" id="UP001147746">
    <property type="component" value="Unassembled WGS sequence"/>
</dbReference>
<sequence length="530" mass="61952">MAITGYFIDTDWRYQEVLLGFKPVYGSHIGANLSGVLLQTLIEHDIEGRVFGITTDNASNNKTLVTSLQQSLQQALADDVILPRIPCLAHVIQLSLQQLLGRIKANPLNESAETKWTEKQSRLAKLNAQHQVRGISYTLNKVRFLAIYVTASPQRREIFYNLQTTDVKLVPIQDVRTRWNSTFLMLRRAKRLRDIFAPFYTEYDCEEMLLNDEEWRQVDYLLCITEPFFDYTTQLSKTRDVTAHYIFKIYNKLFEHLEQSMKQLRRKRVLWNGIQGHLYAISTMLAPVNKFKFFLTNDWDQKWRETYRNSFQQALIPYQEQLLSLSQSLDGTRPVVQLSSKLDKMLDKSIAQPETATNKITQYLDSDTVHLGPLAFWREHQTRFPVIAALARDTLSFPATGAGVERLFNTARDICHYRRGRQKKQTIEELMMFLCTSRFDIEEKEAKYLEKFFSYIEIETAKEEKDEKLEEVEFDLISDTEEADEEISDHVQLDEVDEPQLPAPENSTQVRALGRKRKAQEDEVFEYYSK</sequence>
<evidence type="ECO:0000259" key="7">
    <source>
        <dbReference type="Pfam" id="PF05699"/>
    </source>
</evidence>
<keyword evidence="9" id="KW-1185">Reference proteome</keyword>
<dbReference type="InterPro" id="IPR052035">
    <property type="entry name" value="ZnF_BED_domain_contain"/>
</dbReference>
<accession>A0A9W9PYC8</accession>
<dbReference type="EMBL" id="JAPZBO010000005">
    <property type="protein sequence ID" value="KAJ5316470.1"/>
    <property type="molecule type" value="Genomic_DNA"/>
</dbReference>
<feature type="domain" description="HAT C-terminal dimerisation" evidence="7">
    <location>
        <begin position="364"/>
        <end position="432"/>
    </location>
</feature>
<evidence type="ECO:0000256" key="2">
    <source>
        <dbReference type="ARBA" id="ARBA00022723"/>
    </source>
</evidence>
<evidence type="ECO:0000256" key="1">
    <source>
        <dbReference type="ARBA" id="ARBA00004123"/>
    </source>
</evidence>
<evidence type="ECO:0000256" key="3">
    <source>
        <dbReference type="ARBA" id="ARBA00022771"/>
    </source>
</evidence>
<proteinExistence type="predicted"/>
<dbReference type="GO" id="GO:0005634">
    <property type="term" value="C:nucleus"/>
    <property type="evidence" value="ECO:0007669"/>
    <property type="project" value="UniProtKB-SubCell"/>
</dbReference>
<comment type="subcellular location">
    <subcellularLocation>
        <location evidence="1">Nucleus</location>
    </subcellularLocation>
</comment>
<gene>
    <name evidence="8" type="ORF">N7476_006777</name>
</gene>
<evidence type="ECO:0000256" key="4">
    <source>
        <dbReference type="ARBA" id="ARBA00022833"/>
    </source>
</evidence>
<evidence type="ECO:0000256" key="5">
    <source>
        <dbReference type="ARBA" id="ARBA00023242"/>
    </source>
</evidence>
<evidence type="ECO:0000313" key="8">
    <source>
        <dbReference type="EMBL" id="KAJ5316470.1"/>
    </source>
</evidence>
<reference evidence="8" key="2">
    <citation type="journal article" date="2023" name="IMA Fungus">
        <title>Comparative genomic study of the Penicillium genus elucidates a diverse pangenome and 15 lateral gene transfer events.</title>
        <authorList>
            <person name="Petersen C."/>
            <person name="Sorensen T."/>
            <person name="Nielsen M.R."/>
            <person name="Sondergaard T.E."/>
            <person name="Sorensen J.L."/>
            <person name="Fitzpatrick D.A."/>
            <person name="Frisvad J.C."/>
            <person name="Nielsen K.L."/>
        </authorList>
    </citation>
    <scope>NUCLEOTIDE SEQUENCE</scope>
    <source>
        <strain evidence="8">IBT 21472</strain>
    </source>
</reference>
<dbReference type="GO" id="GO:0046983">
    <property type="term" value="F:protein dimerization activity"/>
    <property type="evidence" value="ECO:0007669"/>
    <property type="project" value="InterPro"/>
</dbReference>
<reference evidence="8" key="1">
    <citation type="submission" date="2022-12" db="EMBL/GenBank/DDBJ databases">
        <authorList>
            <person name="Petersen C."/>
        </authorList>
    </citation>
    <scope>NUCLEOTIDE SEQUENCE</scope>
    <source>
        <strain evidence="8">IBT 21472</strain>
    </source>
</reference>
<dbReference type="PANTHER" id="PTHR46481:SF10">
    <property type="entry name" value="ZINC FINGER BED DOMAIN-CONTAINING PROTEIN 39"/>
    <property type="match status" value="1"/>
</dbReference>
<dbReference type="InterPro" id="IPR008906">
    <property type="entry name" value="HATC_C_dom"/>
</dbReference>
<keyword evidence="5" id="KW-0539">Nucleus</keyword>
<protein>
    <recommendedName>
        <fullName evidence="7">HAT C-terminal dimerisation domain-containing protein</fullName>
    </recommendedName>
</protein>